<comment type="caution">
    <text evidence="1">The sequence shown here is derived from an EMBL/GenBank/DDBJ whole genome shotgun (WGS) entry which is preliminary data.</text>
</comment>
<protein>
    <submittedName>
        <fullName evidence="1">Uncharacterized protein</fullName>
    </submittedName>
</protein>
<dbReference type="EMBL" id="BOOI01000083">
    <property type="protein sequence ID" value="GIH88562.1"/>
    <property type="molecule type" value="Genomic_DNA"/>
</dbReference>
<gene>
    <name evidence="1" type="ORF">Pro02_69700</name>
</gene>
<name>A0A8J3WHA4_PLARO</name>
<dbReference type="Proteomes" id="UP000655044">
    <property type="component" value="Unassembled WGS sequence"/>
</dbReference>
<evidence type="ECO:0000313" key="1">
    <source>
        <dbReference type="EMBL" id="GIH88562.1"/>
    </source>
</evidence>
<organism evidence="1 2">
    <name type="scientific">Planobispora rosea</name>
    <dbReference type="NCBI Taxonomy" id="35762"/>
    <lineage>
        <taxon>Bacteria</taxon>
        <taxon>Bacillati</taxon>
        <taxon>Actinomycetota</taxon>
        <taxon>Actinomycetes</taxon>
        <taxon>Streptosporangiales</taxon>
        <taxon>Streptosporangiaceae</taxon>
        <taxon>Planobispora</taxon>
    </lineage>
</organism>
<proteinExistence type="predicted"/>
<dbReference type="RefSeq" id="WP_189243871.1">
    <property type="nucleotide sequence ID" value="NZ_BMQP01000054.1"/>
</dbReference>
<keyword evidence="2" id="KW-1185">Reference proteome</keyword>
<reference evidence="1" key="1">
    <citation type="submission" date="2021-01" db="EMBL/GenBank/DDBJ databases">
        <title>Whole genome shotgun sequence of Planobispora rosea NBRC 15558.</title>
        <authorList>
            <person name="Komaki H."/>
            <person name="Tamura T."/>
        </authorList>
    </citation>
    <scope>NUCLEOTIDE SEQUENCE</scope>
    <source>
        <strain evidence="1">NBRC 15558</strain>
    </source>
</reference>
<dbReference type="AlphaFoldDB" id="A0A8J3WHA4"/>
<sequence>MALEFLGKDPNSPNGDSATVWWDTEAREYVLQGYIETNPATLTELGPLPVGEVRIRFPQRMMQFFPEVNGGRADA</sequence>
<accession>A0A8J3WHA4</accession>
<evidence type="ECO:0000313" key="2">
    <source>
        <dbReference type="Proteomes" id="UP000655044"/>
    </source>
</evidence>